<protein>
    <submittedName>
        <fullName evidence="1">Uncharacterized protein</fullName>
    </submittedName>
</protein>
<dbReference type="EMBL" id="AQPW01000004">
    <property type="protein sequence ID" value="EON33801.1"/>
    <property type="molecule type" value="Genomic_DNA"/>
</dbReference>
<name>R7YCR9_9ACTN</name>
<accession>R7YCR9</accession>
<sequence>MTYVKYGNTLDPVSLDDGIRAAGKFLQWKAQALSHKLGFDYEPRPDAPNTYEDLVAAFDLSVLTKAPLPVPSTNLDDSFYVPEVTHALRFVHDVSHVMTGLTFDMHDEIQLALIQLKGFAAHGLSEHSLEYQLLYADHVGQSMCMLVTRKFVSDQSKFILDVLSYGLDEAIVREMHRGGYKAAA</sequence>
<proteinExistence type="predicted"/>
<gene>
    <name evidence="1" type="ORF">GTC6_05522</name>
</gene>
<dbReference type="AlphaFoldDB" id="R7YCR9"/>
<evidence type="ECO:0000313" key="1">
    <source>
        <dbReference type="EMBL" id="EON33801.1"/>
    </source>
</evidence>
<reference evidence="1 2" key="1">
    <citation type="journal article" date="2013" name="Genome Announc.">
        <title>Draft Genome Sequence of a Benzothiophene-Desulfurizing Bacterium, Gordona terrae Strain C-6.</title>
        <authorList>
            <person name="Wang W."/>
            <person name="Ma T."/>
            <person name="Ren Y."/>
            <person name="Li G."/>
        </authorList>
    </citation>
    <scope>NUCLEOTIDE SEQUENCE [LARGE SCALE GENOMIC DNA]</scope>
    <source>
        <strain evidence="1 2">C-6</strain>
    </source>
</reference>
<evidence type="ECO:0000313" key="2">
    <source>
        <dbReference type="Proteomes" id="UP000013569"/>
    </source>
</evidence>
<dbReference type="PATRIC" id="fig|1316928.3.peg.1107"/>
<comment type="caution">
    <text evidence="1">The sequence shown here is derived from an EMBL/GenBank/DDBJ whole genome shotgun (WGS) entry which is preliminary data.</text>
</comment>
<dbReference type="OrthoDB" id="4936077at2"/>
<organism evidence="1 2">
    <name type="scientific">Gordonia terrae C-6</name>
    <dbReference type="NCBI Taxonomy" id="1316928"/>
    <lineage>
        <taxon>Bacteria</taxon>
        <taxon>Bacillati</taxon>
        <taxon>Actinomycetota</taxon>
        <taxon>Actinomycetes</taxon>
        <taxon>Mycobacteriales</taxon>
        <taxon>Gordoniaceae</taxon>
        <taxon>Gordonia</taxon>
    </lineage>
</organism>
<dbReference type="RefSeq" id="WP_010841570.1">
    <property type="nucleotide sequence ID" value="NZ_AQPW01000004.1"/>
</dbReference>
<dbReference type="Proteomes" id="UP000013569">
    <property type="component" value="Unassembled WGS sequence"/>
</dbReference>